<sequence length="52" mass="6037">MDPKRVEDLVYVHINLRLLSRKEDGYKKRQSRMWDISGDAHDPLDGVGIELA</sequence>
<dbReference type="Proteomes" id="UP000002051">
    <property type="component" value="Chromosome 5"/>
</dbReference>
<reference evidence="1 3" key="1">
    <citation type="journal article" date="2011" name="Nature">
        <title>The Medicago genome provides insight into the evolution of rhizobial symbioses.</title>
        <authorList>
            <person name="Young N.D."/>
            <person name="Debelle F."/>
            <person name="Oldroyd G.E."/>
            <person name="Geurts R."/>
            <person name="Cannon S.B."/>
            <person name="Udvardi M.K."/>
            <person name="Benedito V.A."/>
            <person name="Mayer K.F."/>
            <person name="Gouzy J."/>
            <person name="Schoof H."/>
            <person name="Van de Peer Y."/>
            <person name="Proost S."/>
            <person name="Cook D.R."/>
            <person name="Meyers B.C."/>
            <person name="Spannagl M."/>
            <person name="Cheung F."/>
            <person name="De Mita S."/>
            <person name="Krishnakumar V."/>
            <person name="Gundlach H."/>
            <person name="Zhou S."/>
            <person name="Mudge J."/>
            <person name="Bharti A.K."/>
            <person name="Murray J.D."/>
            <person name="Naoumkina M.A."/>
            <person name="Rosen B."/>
            <person name="Silverstein K.A."/>
            <person name="Tang H."/>
            <person name="Rombauts S."/>
            <person name="Zhao P.X."/>
            <person name="Zhou P."/>
            <person name="Barbe V."/>
            <person name="Bardou P."/>
            <person name="Bechner M."/>
            <person name="Bellec A."/>
            <person name="Berger A."/>
            <person name="Berges H."/>
            <person name="Bidwell S."/>
            <person name="Bisseling T."/>
            <person name="Choisne N."/>
            <person name="Couloux A."/>
            <person name="Denny R."/>
            <person name="Deshpande S."/>
            <person name="Dai X."/>
            <person name="Doyle J.J."/>
            <person name="Dudez A.M."/>
            <person name="Farmer A.D."/>
            <person name="Fouteau S."/>
            <person name="Franken C."/>
            <person name="Gibelin C."/>
            <person name="Gish J."/>
            <person name="Goldstein S."/>
            <person name="Gonzalez A.J."/>
            <person name="Green P.J."/>
            <person name="Hallab A."/>
            <person name="Hartog M."/>
            <person name="Hua A."/>
            <person name="Humphray S.J."/>
            <person name="Jeong D.H."/>
            <person name="Jing Y."/>
            <person name="Jocker A."/>
            <person name="Kenton S.M."/>
            <person name="Kim D.J."/>
            <person name="Klee K."/>
            <person name="Lai H."/>
            <person name="Lang C."/>
            <person name="Lin S."/>
            <person name="Macmil S.L."/>
            <person name="Magdelenat G."/>
            <person name="Matthews L."/>
            <person name="McCorrison J."/>
            <person name="Monaghan E.L."/>
            <person name="Mun J.H."/>
            <person name="Najar F.Z."/>
            <person name="Nicholson C."/>
            <person name="Noirot C."/>
            <person name="O'Bleness M."/>
            <person name="Paule C.R."/>
            <person name="Poulain J."/>
            <person name="Prion F."/>
            <person name="Qin B."/>
            <person name="Qu C."/>
            <person name="Retzel E.F."/>
            <person name="Riddle C."/>
            <person name="Sallet E."/>
            <person name="Samain S."/>
            <person name="Samson N."/>
            <person name="Sanders I."/>
            <person name="Saurat O."/>
            <person name="Scarpelli C."/>
            <person name="Schiex T."/>
            <person name="Segurens B."/>
            <person name="Severin A.J."/>
            <person name="Sherrier D.J."/>
            <person name="Shi R."/>
            <person name="Sims S."/>
            <person name="Singer S.R."/>
            <person name="Sinharoy S."/>
            <person name="Sterck L."/>
            <person name="Viollet A."/>
            <person name="Wang B.B."/>
            <person name="Wang K."/>
            <person name="Wang M."/>
            <person name="Wang X."/>
            <person name="Warfsmann J."/>
            <person name="Weissenbach J."/>
            <person name="White D.D."/>
            <person name="White J.D."/>
            <person name="Wiley G.B."/>
            <person name="Wincker P."/>
            <person name="Xing Y."/>
            <person name="Yang L."/>
            <person name="Yao Z."/>
            <person name="Ying F."/>
            <person name="Zhai J."/>
            <person name="Zhou L."/>
            <person name="Zuber A."/>
            <person name="Denarie J."/>
            <person name="Dixon R.A."/>
            <person name="May G.D."/>
            <person name="Schwartz D.C."/>
            <person name="Rogers J."/>
            <person name="Quetier F."/>
            <person name="Town C.D."/>
            <person name="Roe B.A."/>
        </authorList>
    </citation>
    <scope>NUCLEOTIDE SEQUENCE [LARGE SCALE GENOMIC DNA]</scope>
    <source>
        <strain evidence="1">A17</strain>
        <strain evidence="2 3">cv. Jemalong A17</strain>
    </source>
</reference>
<evidence type="ECO:0000313" key="1">
    <source>
        <dbReference type="EMBL" id="KEH27716.1"/>
    </source>
</evidence>
<gene>
    <name evidence="1" type="ordered locus">MTR_5g430510</name>
</gene>
<organism evidence="1 3">
    <name type="scientific">Medicago truncatula</name>
    <name type="common">Barrel medic</name>
    <name type="synonym">Medicago tribuloides</name>
    <dbReference type="NCBI Taxonomy" id="3880"/>
    <lineage>
        <taxon>Eukaryota</taxon>
        <taxon>Viridiplantae</taxon>
        <taxon>Streptophyta</taxon>
        <taxon>Embryophyta</taxon>
        <taxon>Tracheophyta</taxon>
        <taxon>Spermatophyta</taxon>
        <taxon>Magnoliopsida</taxon>
        <taxon>eudicotyledons</taxon>
        <taxon>Gunneridae</taxon>
        <taxon>Pentapetalae</taxon>
        <taxon>rosids</taxon>
        <taxon>fabids</taxon>
        <taxon>Fabales</taxon>
        <taxon>Fabaceae</taxon>
        <taxon>Papilionoideae</taxon>
        <taxon>50 kb inversion clade</taxon>
        <taxon>NPAAA clade</taxon>
        <taxon>Hologalegina</taxon>
        <taxon>IRL clade</taxon>
        <taxon>Trifolieae</taxon>
        <taxon>Medicago</taxon>
    </lineage>
</organism>
<accession>A0A072UE34</accession>
<reference evidence="1 3" key="2">
    <citation type="journal article" date="2014" name="BMC Genomics">
        <title>An improved genome release (version Mt4.0) for the model legume Medicago truncatula.</title>
        <authorList>
            <person name="Tang H."/>
            <person name="Krishnakumar V."/>
            <person name="Bidwell S."/>
            <person name="Rosen B."/>
            <person name="Chan A."/>
            <person name="Zhou S."/>
            <person name="Gentzbittel L."/>
            <person name="Childs K.L."/>
            <person name="Yandell M."/>
            <person name="Gundlach H."/>
            <person name="Mayer K.F."/>
            <person name="Schwartz D.C."/>
            <person name="Town C.D."/>
        </authorList>
    </citation>
    <scope>GENOME REANNOTATION</scope>
    <source>
        <strain evidence="1">A17</strain>
        <strain evidence="2 3">cv. Jemalong A17</strain>
    </source>
</reference>
<evidence type="ECO:0000313" key="2">
    <source>
        <dbReference type="EnsemblPlants" id="KEH27716"/>
    </source>
</evidence>
<name>A0A072UE34_MEDTR</name>
<dbReference type="HOGENOM" id="CLU_179578_1_0_1"/>
<protein>
    <submittedName>
        <fullName evidence="1 2">Uncharacterized protein</fullName>
    </submittedName>
</protein>
<evidence type="ECO:0000313" key="3">
    <source>
        <dbReference type="Proteomes" id="UP000002051"/>
    </source>
</evidence>
<keyword evidence="3" id="KW-1185">Reference proteome</keyword>
<dbReference type="EnsemblPlants" id="KEH27716">
    <property type="protein sequence ID" value="KEH27716"/>
    <property type="gene ID" value="MTR_5g430510"/>
</dbReference>
<dbReference type="AlphaFoldDB" id="A0A072UE34"/>
<proteinExistence type="predicted"/>
<reference evidence="2" key="3">
    <citation type="submission" date="2015-04" db="UniProtKB">
        <authorList>
            <consortium name="EnsemblPlants"/>
        </authorList>
    </citation>
    <scope>IDENTIFICATION</scope>
    <source>
        <strain evidence="2">cv. Jemalong A17</strain>
    </source>
</reference>
<dbReference type="EMBL" id="CM001221">
    <property type="protein sequence ID" value="KEH27716.1"/>
    <property type="molecule type" value="Genomic_DNA"/>
</dbReference>